<dbReference type="GO" id="GO:0016757">
    <property type="term" value="F:glycosyltransferase activity"/>
    <property type="evidence" value="ECO:0007669"/>
    <property type="project" value="TreeGrafter"/>
</dbReference>
<dbReference type="AlphaFoldDB" id="A0A830DPK0"/>
<feature type="domain" description="Glycosyltransferase subfamily 4-like N-terminal" evidence="2">
    <location>
        <begin position="44"/>
        <end position="153"/>
    </location>
</feature>
<dbReference type="PANTHER" id="PTHR46401">
    <property type="entry name" value="GLYCOSYLTRANSFERASE WBBK-RELATED"/>
    <property type="match status" value="1"/>
</dbReference>
<dbReference type="Pfam" id="PF13439">
    <property type="entry name" value="Glyco_transf_4"/>
    <property type="match status" value="1"/>
</dbReference>
<protein>
    <recommendedName>
        <fullName evidence="2">Glycosyltransferase subfamily 4-like N-terminal domain-containing protein</fullName>
    </recommendedName>
</protein>
<comment type="caution">
    <text evidence="3">The sequence shown here is derived from an EMBL/GenBank/DDBJ whole genome shotgun (WGS) entry which is preliminary data.</text>
</comment>
<keyword evidence="1" id="KW-0808">Transferase</keyword>
<sequence>MSGVTRELDINKRYTEIRPLNPIYDLPSIPATLFDVPGTLAKQVLLFYQAPELKSLIKWSDIILAEGPHLSSAISHLTSDSPVIYSSHNVEIDRWRDVSDSSVGEYFFERLVKNERDAVENCDAIICVSEADKQRYNELFSPSSPIIVIPNGTSSENVHSDFIQKGTERFRDYYGIDSDDRLVVFVGSDYGPNISAVEFIIQLSEKAKNENDPLHFLVAGNVCSHFDEQHSNLTLAGFVEDIDELYTAGDIALNPITEGAGSNIKLIEYLSNSVPTVTTPFGSRGFELSDGNEVFIRNLDQFYETILSLEEKQLQKISKNGRKKVREEYTWKKLSSLLLESLDDL</sequence>
<gene>
    <name evidence="3" type="ORF">GCM10007209_07910</name>
</gene>
<dbReference type="Gene3D" id="3.40.50.2000">
    <property type="entry name" value="Glycogen Phosphorylase B"/>
    <property type="match status" value="2"/>
</dbReference>
<dbReference type="RefSeq" id="WP_188423212.1">
    <property type="nucleotide sequence ID" value="NZ_BMCI01000001.1"/>
</dbReference>
<name>A0A830DPK0_9EURY</name>
<organism evidence="3 4">
    <name type="scientific">Haloferax sulfurifontis</name>
    <dbReference type="NCBI Taxonomy" id="255616"/>
    <lineage>
        <taxon>Archaea</taxon>
        <taxon>Methanobacteriati</taxon>
        <taxon>Methanobacteriota</taxon>
        <taxon>Stenosarchaea group</taxon>
        <taxon>Halobacteria</taxon>
        <taxon>Halobacteriales</taxon>
        <taxon>Haloferacaceae</taxon>
        <taxon>Haloferax</taxon>
    </lineage>
</organism>
<dbReference type="PANTHER" id="PTHR46401:SF2">
    <property type="entry name" value="GLYCOSYLTRANSFERASE WBBK-RELATED"/>
    <property type="match status" value="1"/>
</dbReference>
<evidence type="ECO:0000313" key="3">
    <source>
        <dbReference type="EMBL" id="GGC48702.1"/>
    </source>
</evidence>
<dbReference type="CDD" id="cd03801">
    <property type="entry name" value="GT4_PimA-like"/>
    <property type="match status" value="1"/>
</dbReference>
<accession>A0A830DPK0</accession>
<reference evidence="3" key="2">
    <citation type="submission" date="2020-09" db="EMBL/GenBank/DDBJ databases">
        <authorList>
            <person name="Sun Q."/>
            <person name="Sedlacek I."/>
        </authorList>
    </citation>
    <scope>NUCLEOTIDE SEQUENCE</scope>
    <source>
        <strain evidence="3">CCM 7217</strain>
    </source>
</reference>
<dbReference type="SUPFAM" id="SSF53756">
    <property type="entry name" value="UDP-Glycosyltransferase/glycogen phosphorylase"/>
    <property type="match status" value="1"/>
</dbReference>
<evidence type="ECO:0000256" key="1">
    <source>
        <dbReference type="ARBA" id="ARBA00022679"/>
    </source>
</evidence>
<dbReference type="EMBL" id="BMCI01000001">
    <property type="protein sequence ID" value="GGC48702.1"/>
    <property type="molecule type" value="Genomic_DNA"/>
</dbReference>
<evidence type="ECO:0000313" key="4">
    <source>
        <dbReference type="Proteomes" id="UP000646833"/>
    </source>
</evidence>
<proteinExistence type="predicted"/>
<dbReference type="Pfam" id="PF13692">
    <property type="entry name" value="Glyco_trans_1_4"/>
    <property type="match status" value="1"/>
</dbReference>
<dbReference type="InterPro" id="IPR028098">
    <property type="entry name" value="Glyco_trans_4-like_N"/>
</dbReference>
<dbReference type="Proteomes" id="UP000646833">
    <property type="component" value="Unassembled WGS sequence"/>
</dbReference>
<reference evidence="3" key="1">
    <citation type="journal article" date="2014" name="Int. J. Syst. Evol. Microbiol.">
        <title>Complete genome sequence of Corynebacterium casei LMG S-19264T (=DSM 44701T), isolated from a smear-ripened cheese.</title>
        <authorList>
            <consortium name="US DOE Joint Genome Institute (JGI-PGF)"/>
            <person name="Walter F."/>
            <person name="Albersmeier A."/>
            <person name="Kalinowski J."/>
            <person name="Ruckert C."/>
        </authorList>
    </citation>
    <scope>NUCLEOTIDE SEQUENCE</scope>
    <source>
        <strain evidence="3">CCM 7217</strain>
    </source>
</reference>
<evidence type="ECO:0000259" key="2">
    <source>
        <dbReference type="Pfam" id="PF13439"/>
    </source>
</evidence>